<evidence type="ECO:0000313" key="2">
    <source>
        <dbReference type="WBParaSite" id="jg8817"/>
    </source>
</evidence>
<keyword evidence="1" id="KW-1185">Reference proteome</keyword>
<dbReference type="WBParaSite" id="jg8817">
    <property type="protein sequence ID" value="jg8817"/>
    <property type="gene ID" value="jg8817"/>
</dbReference>
<protein>
    <submittedName>
        <fullName evidence="2">Uncharacterized protein</fullName>
    </submittedName>
</protein>
<name>A0A915ESF3_9BILA</name>
<dbReference type="Proteomes" id="UP000887574">
    <property type="component" value="Unplaced"/>
</dbReference>
<sequence>MYRVVLVHTQRIGARTAPITYTDDGRGCFVLTKTGRTSTKNRIEQGYFRRSGCQAINESSANKSKVASLKFNISATTWLDDPANYTHICETKSTSYVTGTNIRRSFLAERAAGGGKQETVAALRVRMDQRINIDCREKTEEEYRQIRNAACGGVEAAKATLYRSSRKRFPNITTLPQFLTDENRRMRLTLRATAVTIGHEHFEEQLLLHGDDDLLVFSSPLQLNLHRSCTHRISDGTFKYAPNGVKQIYRLTNTEELDAQSVYKRRQPGRRQAQGYIEITESIMKAQIFVL</sequence>
<proteinExistence type="predicted"/>
<dbReference type="AlphaFoldDB" id="A0A915ESF3"/>
<reference evidence="2" key="1">
    <citation type="submission" date="2022-11" db="UniProtKB">
        <authorList>
            <consortium name="WormBaseParasite"/>
        </authorList>
    </citation>
    <scope>IDENTIFICATION</scope>
</reference>
<accession>A0A915ESF3</accession>
<organism evidence="1 2">
    <name type="scientific">Ditylenchus dipsaci</name>
    <dbReference type="NCBI Taxonomy" id="166011"/>
    <lineage>
        <taxon>Eukaryota</taxon>
        <taxon>Metazoa</taxon>
        <taxon>Ecdysozoa</taxon>
        <taxon>Nematoda</taxon>
        <taxon>Chromadorea</taxon>
        <taxon>Rhabditida</taxon>
        <taxon>Tylenchina</taxon>
        <taxon>Tylenchomorpha</taxon>
        <taxon>Sphaerularioidea</taxon>
        <taxon>Anguinidae</taxon>
        <taxon>Anguininae</taxon>
        <taxon>Ditylenchus</taxon>
    </lineage>
</organism>
<evidence type="ECO:0000313" key="1">
    <source>
        <dbReference type="Proteomes" id="UP000887574"/>
    </source>
</evidence>